<dbReference type="PANTHER" id="PTHR38042">
    <property type="entry name" value="UROPORPHYRINOGEN-III SYNTHASE, CHLOROPLASTIC"/>
    <property type="match status" value="1"/>
</dbReference>
<keyword evidence="12" id="KW-1185">Reference proteome</keyword>
<dbReference type="OrthoDB" id="7163809at2"/>
<dbReference type="Pfam" id="PF02602">
    <property type="entry name" value="HEM4"/>
    <property type="match status" value="1"/>
</dbReference>
<dbReference type="AlphaFoldDB" id="A0A1E5Q385"/>
<evidence type="ECO:0000256" key="4">
    <source>
        <dbReference type="ARBA" id="ARBA00023239"/>
    </source>
</evidence>
<protein>
    <recommendedName>
        <fullName evidence="7 9">Uroporphyrinogen-III synthase</fullName>
        <ecNumber evidence="3 9">4.2.1.75</ecNumber>
    </recommendedName>
</protein>
<comment type="catalytic activity">
    <reaction evidence="8 9">
        <text>hydroxymethylbilane = uroporphyrinogen III + H2O</text>
        <dbReference type="Rhea" id="RHEA:18965"/>
        <dbReference type="ChEBI" id="CHEBI:15377"/>
        <dbReference type="ChEBI" id="CHEBI:57308"/>
        <dbReference type="ChEBI" id="CHEBI:57845"/>
        <dbReference type="EC" id="4.2.1.75"/>
    </reaction>
</comment>
<evidence type="ECO:0000256" key="1">
    <source>
        <dbReference type="ARBA" id="ARBA00004772"/>
    </source>
</evidence>
<comment type="caution">
    <text evidence="11">The sequence shown here is derived from an EMBL/GenBank/DDBJ whole genome shotgun (WGS) entry which is preliminary data.</text>
</comment>
<comment type="similarity">
    <text evidence="2 9">Belongs to the uroporphyrinogen-III synthase family.</text>
</comment>
<dbReference type="STRING" id="28181.BEN30_01395"/>
<dbReference type="Gene3D" id="3.40.50.10090">
    <property type="match status" value="2"/>
</dbReference>
<evidence type="ECO:0000256" key="2">
    <source>
        <dbReference type="ARBA" id="ARBA00008133"/>
    </source>
</evidence>
<dbReference type="GO" id="GO:0004852">
    <property type="term" value="F:uroporphyrinogen-III synthase activity"/>
    <property type="evidence" value="ECO:0007669"/>
    <property type="project" value="UniProtKB-UniRule"/>
</dbReference>
<feature type="domain" description="Tetrapyrrole biosynthesis uroporphyrinogen III synthase" evidence="10">
    <location>
        <begin position="15"/>
        <end position="229"/>
    </location>
</feature>
<sequence length="234" mass="24492">MRVLVTRPAEDAKSLLAALKSQGHEGVLAPLLDIRILGGVELEMADVQALVLTSANGARAFAARSAVRDVPALCVGDATAREALALGFETVKSAAGDVEALAALVIKILDPKQGPLLHPASTKVAGDLAGLLEAEGFVYRREVLYEAVKADVLPEIVRTEMLEGTLDGVLLFSPRTGAAFAALVDKAGLAAHLTGITAFCLSDPVAQNVRALKWKDIRIAVKPDQASLLALLNM</sequence>
<evidence type="ECO:0000259" key="10">
    <source>
        <dbReference type="Pfam" id="PF02602"/>
    </source>
</evidence>
<evidence type="ECO:0000313" key="11">
    <source>
        <dbReference type="EMBL" id="OEJ64086.1"/>
    </source>
</evidence>
<dbReference type="RefSeq" id="WP_069959432.1">
    <property type="nucleotide sequence ID" value="NZ_MCGG01000078.1"/>
</dbReference>
<dbReference type="InterPro" id="IPR003754">
    <property type="entry name" value="4pyrrol_synth_uPrphyn_synth"/>
</dbReference>
<accession>A0A1E5Q385</accession>
<dbReference type="GO" id="GO:0006782">
    <property type="term" value="P:protoporphyrinogen IX biosynthetic process"/>
    <property type="evidence" value="ECO:0007669"/>
    <property type="project" value="UniProtKB-UniRule"/>
</dbReference>
<name>A0A1E5Q385_9PROT</name>
<organism evidence="11 12">
    <name type="scientific">Magnetovibrio blakemorei</name>
    <dbReference type="NCBI Taxonomy" id="28181"/>
    <lineage>
        <taxon>Bacteria</taxon>
        <taxon>Pseudomonadati</taxon>
        <taxon>Pseudomonadota</taxon>
        <taxon>Alphaproteobacteria</taxon>
        <taxon>Rhodospirillales</taxon>
        <taxon>Magnetovibrionaceae</taxon>
        <taxon>Magnetovibrio</taxon>
    </lineage>
</organism>
<dbReference type="Proteomes" id="UP000095347">
    <property type="component" value="Unassembled WGS sequence"/>
</dbReference>
<reference evidence="12" key="1">
    <citation type="submission" date="2016-07" db="EMBL/GenBank/DDBJ databases">
        <authorList>
            <person name="Florea S."/>
            <person name="Webb J.S."/>
            <person name="Jaromczyk J."/>
            <person name="Schardl C.L."/>
        </authorList>
    </citation>
    <scope>NUCLEOTIDE SEQUENCE [LARGE SCALE GENOMIC DNA]</scope>
    <source>
        <strain evidence="12">MV-1</strain>
    </source>
</reference>
<evidence type="ECO:0000256" key="9">
    <source>
        <dbReference type="RuleBase" id="RU366031"/>
    </source>
</evidence>
<dbReference type="InterPro" id="IPR036108">
    <property type="entry name" value="4pyrrol_syn_uPrphyn_synt_sf"/>
</dbReference>
<evidence type="ECO:0000313" key="12">
    <source>
        <dbReference type="Proteomes" id="UP000095347"/>
    </source>
</evidence>
<comment type="function">
    <text evidence="6 9">Catalyzes cyclization of the linear tetrapyrrole, hydroxymethylbilane, to the macrocyclic uroporphyrinogen III.</text>
</comment>
<dbReference type="SUPFAM" id="SSF69618">
    <property type="entry name" value="HemD-like"/>
    <property type="match status" value="1"/>
</dbReference>
<evidence type="ECO:0000256" key="3">
    <source>
        <dbReference type="ARBA" id="ARBA00013109"/>
    </source>
</evidence>
<comment type="pathway">
    <text evidence="1 9">Porphyrin-containing compound metabolism; protoporphyrin-IX biosynthesis; coproporphyrinogen-III from 5-aminolevulinate: step 3/4.</text>
</comment>
<gene>
    <name evidence="11" type="ORF">BEN30_01395</name>
</gene>
<dbReference type="EMBL" id="MCGG01000078">
    <property type="protein sequence ID" value="OEJ64086.1"/>
    <property type="molecule type" value="Genomic_DNA"/>
</dbReference>
<evidence type="ECO:0000256" key="7">
    <source>
        <dbReference type="ARBA" id="ARBA00040167"/>
    </source>
</evidence>
<dbReference type="EC" id="4.2.1.75" evidence="3 9"/>
<evidence type="ECO:0000256" key="6">
    <source>
        <dbReference type="ARBA" id="ARBA00037589"/>
    </source>
</evidence>
<keyword evidence="5 9" id="KW-0627">Porphyrin biosynthesis</keyword>
<dbReference type="GO" id="GO:0006780">
    <property type="term" value="P:uroporphyrinogen III biosynthetic process"/>
    <property type="evidence" value="ECO:0007669"/>
    <property type="project" value="UniProtKB-UniRule"/>
</dbReference>
<dbReference type="PANTHER" id="PTHR38042:SF1">
    <property type="entry name" value="UROPORPHYRINOGEN-III SYNTHASE, CHLOROPLASTIC"/>
    <property type="match status" value="1"/>
</dbReference>
<dbReference type="InterPro" id="IPR039793">
    <property type="entry name" value="UROS/Hem4"/>
</dbReference>
<dbReference type="CDD" id="cd06578">
    <property type="entry name" value="HemD"/>
    <property type="match status" value="1"/>
</dbReference>
<keyword evidence="4 9" id="KW-0456">Lyase</keyword>
<evidence type="ECO:0000256" key="8">
    <source>
        <dbReference type="ARBA" id="ARBA00048617"/>
    </source>
</evidence>
<proteinExistence type="inferred from homology"/>
<evidence type="ECO:0000256" key="5">
    <source>
        <dbReference type="ARBA" id="ARBA00023244"/>
    </source>
</evidence>